<evidence type="ECO:0000256" key="1">
    <source>
        <dbReference type="ARBA" id="ARBA00000448"/>
    </source>
</evidence>
<dbReference type="Pfam" id="PF01915">
    <property type="entry name" value="Glyco_hydro_3_C"/>
    <property type="match status" value="1"/>
</dbReference>
<sequence length="361" mass="40505">MPERLRVDIIPYQKLLQVEFPQARYIRKKVIQPQRIIGQSLAPDIIVSGLDRVVRLILLASSQVLMQETDSTAVTPSYGDLATNSDICLVFLNTVLGEGVNRTELYNNDQNNMVNTVADNCSNIIVMINTVAPCLMSQWIGHENVIGLLYGPLLAIVEVLYGDVNPSGRLIYTTAKNESEYNIGICYTAQCNYMEGVNVDYRYFDSYNVTPCYPFSRGLSYTSFSYSDSEIEGAQDSIKVPHKPTHGGRQDCKDVVGNVHGTVSNISAMDGAEVPQLYLGYPSGVQQPVRQLRGLKRVEIDNAKHLKVTFQLRRRDISYWDITAQEWGVMPGKYRVYLVSRCQLARSEVELHCSFAVHLSS</sequence>
<comment type="similarity">
    <text evidence="2">Belongs to the glycosyl hydrolase 3 family.</text>
</comment>
<dbReference type="Gene3D" id="2.60.40.10">
    <property type="entry name" value="Immunoglobulins"/>
    <property type="match status" value="1"/>
</dbReference>
<comment type="catalytic activity">
    <reaction evidence="1">
        <text>Hydrolysis of terminal, non-reducing beta-D-glucosyl residues with release of beta-D-glucose.</text>
        <dbReference type="EC" id="3.2.1.21"/>
    </reaction>
</comment>
<dbReference type="Proteomes" id="UP000541154">
    <property type="component" value="Unassembled WGS sequence"/>
</dbReference>
<dbReference type="InterPro" id="IPR002772">
    <property type="entry name" value="Glyco_hydro_3_C"/>
</dbReference>
<dbReference type="EC" id="3.2.1.21" evidence="3"/>
<dbReference type="PANTHER" id="PTHR42715">
    <property type="entry name" value="BETA-GLUCOSIDASE"/>
    <property type="match status" value="1"/>
</dbReference>
<gene>
    <name evidence="9" type="ORF">ETB97_011813</name>
</gene>
<keyword evidence="7" id="KW-0624">Polysaccharide degradation</keyword>
<dbReference type="InterPro" id="IPR036881">
    <property type="entry name" value="Glyco_hydro_3_C_sf"/>
</dbReference>
<evidence type="ECO:0000313" key="9">
    <source>
        <dbReference type="EMBL" id="KAF5862289.1"/>
    </source>
</evidence>
<proteinExistence type="inferred from homology"/>
<name>A0A8H6E7F9_PETAA</name>
<evidence type="ECO:0000256" key="3">
    <source>
        <dbReference type="ARBA" id="ARBA00012744"/>
    </source>
</evidence>
<feature type="domain" description="Fibronectin type III-like" evidence="8">
    <location>
        <begin position="273"/>
        <end position="343"/>
    </location>
</feature>
<dbReference type="Pfam" id="PF14310">
    <property type="entry name" value="Fn3-like"/>
    <property type="match status" value="1"/>
</dbReference>
<dbReference type="SMART" id="SM01217">
    <property type="entry name" value="Fn3_like"/>
    <property type="match status" value="1"/>
</dbReference>
<evidence type="ECO:0000256" key="5">
    <source>
        <dbReference type="ARBA" id="ARBA00023277"/>
    </source>
</evidence>
<dbReference type="AlphaFoldDB" id="A0A8H6E7F9"/>
<dbReference type="InterPro" id="IPR050288">
    <property type="entry name" value="Cellulose_deg_GH3"/>
</dbReference>
<dbReference type="InterPro" id="IPR026891">
    <property type="entry name" value="Fn3-like"/>
</dbReference>
<evidence type="ECO:0000256" key="2">
    <source>
        <dbReference type="ARBA" id="ARBA00005336"/>
    </source>
</evidence>
<keyword evidence="4" id="KW-0378">Hydrolase</keyword>
<dbReference type="Gene3D" id="3.40.50.1700">
    <property type="entry name" value="Glycoside hydrolase family 3 C-terminal domain"/>
    <property type="match status" value="1"/>
</dbReference>
<accession>A0A8H6E7F9</accession>
<dbReference type="EMBL" id="SPNV01000077">
    <property type="protein sequence ID" value="KAF5862289.1"/>
    <property type="molecule type" value="Genomic_DNA"/>
</dbReference>
<dbReference type="SUPFAM" id="SSF52279">
    <property type="entry name" value="Beta-D-glucan exohydrolase, C-terminal domain"/>
    <property type="match status" value="1"/>
</dbReference>
<protein>
    <recommendedName>
        <fullName evidence="3">beta-glucosidase</fullName>
        <ecNumber evidence="3">3.2.1.21</ecNumber>
    </recommendedName>
</protein>
<dbReference type="GO" id="GO:0009251">
    <property type="term" value="P:glucan catabolic process"/>
    <property type="evidence" value="ECO:0007669"/>
    <property type="project" value="TreeGrafter"/>
</dbReference>
<dbReference type="GO" id="GO:0008422">
    <property type="term" value="F:beta-glucosidase activity"/>
    <property type="evidence" value="ECO:0007669"/>
    <property type="project" value="UniProtKB-EC"/>
</dbReference>
<keyword evidence="5" id="KW-0119">Carbohydrate metabolism</keyword>
<reference evidence="9 10" key="1">
    <citation type="submission" date="2019-04" db="EMBL/GenBank/DDBJ databases">
        <title>Aspergillus burnettii sp. nov., novel species from soil in southeast Queensland.</title>
        <authorList>
            <person name="Gilchrist C.L.M."/>
            <person name="Pitt J.I."/>
            <person name="Lange L."/>
            <person name="Lacey H.J."/>
            <person name="Vuong D."/>
            <person name="Midgley D.J."/>
            <person name="Greenfield P."/>
            <person name="Bradbury M."/>
            <person name="Lacey E."/>
            <person name="Busk P.K."/>
            <person name="Pilgaard B."/>
            <person name="Chooi Y.H."/>
            <person name="Piggott A.M."/>
        </authorList>
    </citation>
    <scope>NUCLEOTIDE SEQUENCE [LARGE SCALE GENOMIC DNA]</scope>
    <source>
        <strain evidence="9 10">FRR 5400</strain>
    </source>
</reference>
<evidence type="ECO:0000256" key="6">
    <source>
        <dbReference type="ARBA" id="ARBA00023295"/>
    </source>
</evidence>
<organism evidence="9 10">
    <name type="scientific">Petromyces alliaceus</name>
    <name type="common">Aspergillus alliaceus</name>
    <dbReference type="NCBI Taxonomy" id="209559"/>
    <lineage>
        <taxon>Eukaryota</taxon>
        <taxon>Fungi</taxon>
        <taxon>Dikarya</taxon>
        <taxon>Ascomycota</taxon>
        <taxon>Pezizomycotina</taxon>
        <taxon>Eurotiomycetes</taxon>
        <taxon>Eurotiomycetidae</taxon>
        <taxon>Eurotiales</taxon>
        <taxon>Aspergillaceae</taxon>
        <taxon>Aspergillus</taxon>
        <taxon>Aspergillus subgen. Circumdati</taxon>
    </lineage>
</organism>
<evidence type="ECO:0000259" key="8">
    <source>
        <dbReference type="SMART" id="SM01217"/>
    </source>
</evidence>
<dbReference type="PANTHER" id="PTHR42715:SF14">
    <property type="entry name" value="BETA-GLUCOSIDASE D-RELATED"/>
    <property type="match status" value="1"/>
</dbReference>
<evidence type="ECO:0000313" key="10">
    <source>
        <dbReference type="Proteomes" id="UP000541154"/>
    </source>
</evidence>
<comment type="caution">
    <text evidence="9">The sequence shown here is derived from an EMBL/GenBank/DDBJ whole genome shotgun (WGS) entry which is preliminary data.</text>
</comment>
<evidence type="ECO:0000256" key="4">
    <source>
        <dbReference type="ARBA" id="ARBA00022801"/>
    </source>
</evidence>
<evidence type="ECO:0000256" key="7">
    <source>
        <dbReference type="ARBA" id="ARBA00023326"/>
    </source>
</evidence>
<dbReference type="InterPro" id="IPR013783">
    <property type="entry name" value="Ig-like_fold"/>
</dbReference>
<keyword evidence="6" id="KW-0326">Glycosidase</keyword>
<keyword evidence="10" id="KW-1185">Reference proteome</keyword>